<dbReference type="PANTHER" id="PTHR33924:SF1">
    <property type="entry name" value="DNA-DIRECTED RNA POLYMERASE SUBUNIT BETA"/>
    <property type="match status" value="1"/>
</dbReference>
<sequence length="379" mass="41330">MVNGDNCTDGVRKPRPALTDVTNRPGKRTFSLISADLGLKSGRGYHTDHDADDGDSQFGKQVCLGVENLVKDKCKEKFGVDFNDKVLSLPKGKKSINSLPVCNAVETSLKNVSSDNSRIPNEIREKYNLLDSSVHIVSGSKETTTEVGNAARDSCVSSVSMPTLSGQCKKSCSSHGEKGQYDEGMLTFGITEGRSLSEGLVTHARGNDDRDRGKLASSKFGAIEWTRLPGSQCSEFPGLERCMGLKDDGSGSLIGGGDLLKDCSCTFCLKAAYIWSDLHYQDIKGRISALKKSQKEVGTLVQKITGGKDTVIHGQGNFNKSLKLESDLRDQWRSFFLHMGEIFVGESSQLEASFDTLKRLRENCKVDLEMINQGPSDNH</sequence>
<dbReference type="GO" id="GO:0000428">
    <property type="term" value="C:DNA-directed RNA polymerase complex"/>
    <property type="evidence" value="ECO:0007669"/>
    <property type="project" value="UniProtKB-KW"/>
</dbReference>
<keyword evidence="2" id="KW-0240">DNA-directed RNA polymerase</keyword>
<dbReference type="PANTHER" id="PTHR33924">
    <property type="entry name" value="CATION-TRANSPORTING ATPASE"/>
    <property type="match status" value="1"/>
</dbReference>
<reference evidence="2" key="1">
    <citation type="journal article" date="2023" name="Science">
        <title>Elucidation of the pathway for biosynthesis of saponin adjuvants from the soapbark tree.</title>
        <authorList>
            <person name="Reed J."/>
            <person name="Orme A."/>
            <person name="El-Demerdash A."/>
            <person name="Owen C."/>
            <person name="Martin L.B.B."/>
            <person name="Misra R.C."/>
            <person name="Kikuchi S."/>
            <person name="Rejzek M."/>
            <person name="Martin A.C."/>
            <person name="Harkess A."/>
            <person name="Leebens-Mack J."/>
            <person name="Louveau T."/>
            <person name="Stephenson M.J."/>
            <person name="Osbourn A."/>
        </authorList>
    </citation>
    <scope>NUCLEOTIDE SEQUENCE</scope>
    <source>
        <strain evidence="2">S10</strain>
    </source>
</reference>
<name>A0AAD7PIW4_QUISA</name>
<evidence type="ECO:0000313" key="3">
    <source>
        <dbReference type="Proteomes" id="UP001163823"/>
    </source>
</evidence>
<dbReference type="Proteomes" id="UP001163823">
    <property type="component" value="Chromosome 9"/>
</dbReference>
<comment type="caution">
    <text evidence="2">The sequence shown here is derived from an EMBL/GenBank/DDBJ whole genome shotgun (WGS) entry which is preliminary data.</text>
</comment>
<evidence type="ECO:0000313" key="2">
    <source>
        <dbReference type="EMBL" id="KAJ7956847.1"/>
    </source>
</evidence>
<dbReference type="EMBL" id="JARAOO010000009">
    <property type="protein sequence ID" value="KAJ7956847.1"/>
    <property type="molecule type" value="Genomic_DNA"/>
</dbReference>
<keyword evidence="3" id="KW-1185">Reference proteome</keyword>
<protein>
    <submittedName>
        <fullName evidence="2">DNA-directed RNA polymerase subunit beta</fullName>
    </submittedName>
</protein>
<organism evidence="2 3">
    <name type="scientific">Quillaja saponaria</name>
    <name type="common">Soap bark tree</name>
    <dbReference type="NCBI Taxonomy" id="32244"/>
    <lineage>
        <taxon>Eukaryota</taxon>
        <taxon>Viridiplantae</taxon>
        <taxon>Streptophyta</taxon>
        <taxon>Embryophyta</taxon>
        <taxon>Tracheophyta</taxon>
        <taxon>Spermatophyta</taxon>
        <taxon>Magnoliopsida</taxon>
        <taxon>eudicotyledons</taxon>
        <taxon>Gunneridae</taxon>
        <taxon>Pentapetalae</taxon>
        <taxon>rosids</taxon>
        <taxon>fabids</taxon>
        <taxon>Fabales</taxon>
        <taxon>Quillajaceae</taxon>
        <taxon>Quillaja</taxon>
    </lineage>
</organism>
<evidence type="ECO:0000256" key="1">
    <source>
        <dbReference type="SAM" id="MobiDB-lite"/>
    </source>
</evidence>
<feature type="region of interest" description="Disordered" evidence="1">
    <location>
        <begin position="1"/>
        <end position="24"/>
    </location>
</feature>
<gene>
    <name evidence="2" type="ORF">O6P43_023223</name>
</gene>
<keyword evidence="2" id="KW-0804">Transcription</keyword>
<dbReference type="KEGG" id="qsa:O6P43_023223"/>
<proteinExistence type="predicted"/>
<accession>A0AAD7PIW4</accession>
<dbReference type="AlphaFoldDB" id="A0AAD7PIW4"/>